<dbReference type="Proteomes" id="UP000050420">
    <property type="component" value="Unassembled WGS sequence"/>
</dbReference>
<evidence type="ECO:0000313" key="1">
    <source>
        <dbReference type="EMBL" id="KPX92642.1"/>
    </source>
</evidence>
<protein>
    <submittedName>
        <fullName evidence="1">Uncharacterized protein</fullName>
    </submittedName>
</protein>
<accession>A0A0P9VZM8</accession>
<dbReference type="EMBL" id="LJQU01000326">
    <property type="protein sequence ID" value="KPX92642.1"/>
    <property type="molecule type" value="Genomic_DNA"/>
</dbReference>
<reference evidence="1 2" key="1">
    <citation type="submission" date="2015-09" db="EMBL/GenBank/DDBJ databases">
        <title>Genome announcement of multiple Pseudomonas syringae strains.</title>
        <authorList>
            <person name="Thakur S."/>
            <person name="Wang P.W."/>
            <person name="Gong Y."/>
            <person name="Weir B.S."/>
            <person name="Guttman D.S."/>
        </authorList>
    </citation>
    <scope>NUCLEOTIDE SEQUENCE [LARGE SCALE GENOMIC DNA]</scope>
    <source>
        <strain evidence="1 2">ICMP4331</strain>
    </source>
</reference>
<gene>
    <name evidence="1" type="ORF">ALO63_05165</name>
</gene>
<comment type="caution">
    <text evidence="1">The sequence shown here is derived from an EMBL/GenBank/DDBJ whole genome shotgun (WGS) entry which is preliminary data.</text>
</comment>
<dbReference type="AlphaFoldDB" id="A0A0P9VZM8"/>
<evidence type="ECO:0000313" key="2">
    <source>
        <dbReference type="Proteomes" id="UP000050420"/>
    </source>
</evidence>
<proteinExistence type="predicted"/>
<organism evidence="1 2">
    <name type="scientific">Pseudomonas amygdali pv. mori</name>
    <dbReference type="NCBI Taxonomy" id="34065"/>
    <lineage>
        <taxon>Bacteria</taxon>
        <taxon>Pseudomonadati</taxon>
        <taxon>Pseudomonadota</taxon>
        <taxon>Gammaproteobacteria</taxon>
        <taxon>Pseudomonadales</taxon>
        <taxon>Pseudomonadaceae</taxon>
        <taxon>Pseudomonas</taxon>
        <taxon>Pseudomonas amygdali</taxon>
    </lineage>
</organism>
<dbReference type="PATRIC" id="fig|34065.5.peg.4278"/>
<name>A0A0P9VZM8_PSEA0</name>
<sequence>MAIQGQIASTSANLQILQASLLQLETEGGVNTTA</sequence>